<feature type="region of interest" description="Disordered" evidence="6">
    <location>
        <begin position="255"/>
        <end position="278"/>
    </location>
</feature>
<keyword evidence="10" id="KW-1185">Reference proteome</keyword>
<sequence length="496" mass="53647">MPVPTTATSNGSDRASDNLSAPKPPALTVKRTPLPKFQIFLTLMIQGMEPITATVIYAFITQCIRMSGITHGDEKKTGYFAGIIESTFFFSECLSVFHWGRASDAYGRRSVLLLGPLGLAVAMFGFGLSKSFWSMVFFRAAQGIFNGNIGVSRTVMAELTDHTNRVDVFAFLPIMWSGGSTLGPAIGGLFANPATQWPKVFGGINFFIQYPFFLPCAIAGTLAFLVFSISYIGLKETSPKFIKKEARAEENAPLLSTDNGLNYGSTAPDTATTETPPPTFTGLLSYPLLRITLLNRGFLAFTEMCYGVLIPLVYSTSIPVGGLGLSPYQLGITMGTYGFLGGILNVLVLKRILKRLGPRRTYILSYATLFFDLGMFWVLRSVVAYYGEVNAVVWTLIVAQLTASTFIHLMWNSMALLVISSAPAGALGATNGLAQVISSATRTLAPTFASSIFSISLETRLFGGHLLELVMLIVTLVGILVSFRLPKSLNGFETSS</sequence>
<dbReference type="PRINTS" id="PR01035">
    <property type="entry name" value="TCRTETA"/>
</dbReference>
<name>A0A6A4GLD0_9AGAR</name>
<dbReference type="PANTHER" id="PTHR23504:SF15">
    <property type="entry name" value="MAJOR FACILITATOR SUPERFAMILY (MFS) PROFILE DOMAIN-CONTAINING PROTEIN"/>
    <property type="match status" value="1"/>
</dbReference>
<feature type="transmembrane region" description="Helical" evidence="7">
    <location>
        <begin position="466"/>
        <end position="485"/>
    </location>
</feature>
<dbReference type="AlphaFoldDB" id="A0A6A4GLD0"/>
<keyword evidence="5 7" id="KW-0472">Membrane</keyword>
<dbReference type="EMBL" id="ML769887">
    <property type="protein sequence ID" value="KAE9386358.1"/>
    <property type="molecule type" value="Genomic_DNA"/>
</dbReference>
<feature type="transmembrane region" description="Helical" evidence="7">
    <location>
        <begin position="79"/>
        <end position="99"/>
    </location>
</feature>
<feature type="transmembrane region" description="Helical" evidence="7">
    <location>
        <begin position="328"/>
        <end position="349"/>
    </location>
</feature>
<evidence type="ECO:0000313" key="10">
    <source>
        <dbReference type="Proteomes" id="UP000799118"/>
    </source>
</evidence>
<dbReference type="Pfam" id="PF07690">
    <property type="entry name" value="MFS_1"/>
    <property type="match status" value="1"/>
</dbReference>
<feature type="compositionally biased region" description="Polar residues" evidence="6">
    <location>
        <begin position="1"/>
        <end position="19"/>
    </location>
</feature>
<evidence type="ECO:0000256" key="4">
    <source>
        <dbReference type="ARBA" id="ARBA00022989"/>
    </source>
</evidence>
<evidence type="ECO:0000256" key="1">
    <source>
        <dbReference type="ARBA" id="ARBA00004141"/>
    </source>
</evidence>
<dbReference type="InterPro" id="IPR001958">
    <property type="entry name" value="Tet-R_TetA/multi-R_MdtG-like"/>
</dbReference>
<comment type="subcellular location">
    <subcellularLocation>
        <location evidence="1">Membrane</location>
        <topology evidence="1">Multi-pass membrane protein</topology>
    </subcellularLocation>
</comment>
<dbReference type="Proteomes" id="UP000799118">
    <property type="component" value="Unassembled WGS sequence"/>
</dbReference>
<feature type="transmembrane region" description="Helical" evidence="7">
    <location>
        <begin position="168"/>
        <end position="192"/>
    </location>
</feature>
<gene>
    <name evidence="9" type="ORF">BT96DRAFT_891640</name>
</gene>
<organism evidence="9 10">
    <name type="scientific">Gymnopus androsaceus JB14</name>
    <dbReference type="NCBI Taxonomy" id="1447944"/>
    <lineage>
        <taxon>Eukaryota</taxon>
        <taxon>Fungi</taxon>
        <taxon>Dikarya</taxon>
        <taxon>Basidiomycota</taxon>
        <taxon>Agaricomycotina</taxon>
        <taxon>Agaricomycetes</taxon>
        <taxon>Agaricomycetidae</taxon>
        <taxon>Agaricales</taxon>
        <taxon>Marasmiineae</taxon>
        <taxon>Omphalotaceae</taxon>
        <taxon>Gymnopus</taxon>
    </lineage>
</organism>
<dbReference type="InterPro" id="IPR020846">
    <property type="entry name" value="MFS_dom"/>
</dbReference>
<accession>A0A6A4GLD0</accession>
<dbReference type="SUPFAM" id="SSF103473">
    <property type="entry name" value="MFS general substrate transporter"/>
    <property type="match status" value="1"/>
</dbReference>
<dbReference type="GO" id="GO:0022857">
    <property type="term" value="F:transmembrane transporter activity"/>
    <property type="evidence" value="ECO:0007669"/>
    <property type="project" value="InterPro"/>
</dbReference>
<feature type="domain" description="Major facilitator superfamily (MFS) profile" evidence="8">
    <location>
        <begin position="35"/>
        <end position="490"/>
    </location>
</feature>
<dbReference type="PANTHER" id="PTHR23504">
    <property type="entry name" value="MAJOR FACILITATOR SUPERFAMILY DOMAIN-CONTAINING PROTEIN 10"/>
    <property type="match status" value="1"/>
</dbReference>
<evidence type="ECO:0000256" key="6">
    <source>
        <dbReference type="SAM" id="MobiDB-lite"/>
    </source>
</evidence>
<feature type="compositionally biased region" description="Polar residues" evidence="6">
    <location>
        <begin position="255"/>
        <end position="265"/>
    </location>
</feature>
<dbReference type="InterPro" id="IPR011701">
    <property type="entry name" value="MFS"/>
</dbReference>
<proteinExistence type="predicted"/>
<dbReference type="GO" id="GO:0016020">
    <property type="term" value="C:membrane"/>
    <property type="evidence" value="ECO:0007669"/>
    <property type="project" value="UniProtKB-SubCell"/>
</dbReference>
<evidence type="ECO:0000256" key="7">
    <source>
        <dbReference type="SAM" id="Phobius"/>
    </source>
</evidence>
<dbReference type="OrthoDB" id="419616at2759"/>
<evidence type="ECO:0000313" key="9">
    <source>
        <dbReference type="EMBL" id="KAE9386358.1"/>
    </source>
</evidence>
<keyword evidence="4 7" id="KW-1133">Transmembrane helix</keyword>
<evidence type="ECO:0000256" key="2">
    <source>
        <dbReference type="ARBA" id="ARBA00022448"/>
    </source>
</evidence>
<evidence type="ECO:0000256" key="5">
    <source>
        <dbReference type="ARBA" id="ARBA00023136"/>
    </source>
</evidence>
<dbReference type="Gene3D" id="1.20.1250.20">
    <property type="entry name" value="MFS general substrate transporter like domains"/>
    <property type="match status" value="1"/>
</dbReference>
<feature type="transmembrane region" description="Helical" evidence="7">
    <location>
        <begin position="37"/>
        <end position="59"/>
    </location>
</feature>
<feature type="transmembrane region" description="Helical" evidence="7">
    <location>
        <begin position="111"/>
        <end position="129"/>
    </location>
</feature>
<evidence type="ECO:0000256" key="3">
    <source>
        <dbReference type="ARBA" id="ARBA00022692"/>
    </source>
</evidence>
<evidence type="ECO:0000259" key="8">
    <source>
        <dbReference type="PROSITE" id="PS50850"/>
    </source>
</evidence>
<feature type="transmembrane region" description="Helical" evidence="7">
    <location>
        <begin position="212"/>
        <end position="234"/>
    </location>
</feature>
<feature type="transmembrane region" description="Helical" evidence="7">
    <location>
        <begin position="361"/>
        <end position="379"/>
    </location>
</feature>
<dbReference type="InterPro" id="IPR036259">
    <property type="entry name" value="MFS_trans_sf"/>
</dbReference>
<feature type="transmembrane region" description="Helical" evidence="7">
    <location>
        <begin position="298"/>
        <end position="316"/>
    </location>
</feature>
<protein>
    <submittedName>
        <fullName evidence="9">MFS general substrate transporter</fullName>
    </submittedName>
</protein>
<keyword evidence="2" id="KW-0813">Transport</keyword>
<feature type="region of interest" description="Disordered" evidence="6">
    <location>
        <begin position="1"/>
        <end position="27"/>
    </location>
</feature>
<keyword evidence="3 7" id="KW-0812">Transmembrane</keyword>
<reference evidence="9" key="1">
    <citation type="journal article" date="2019" name="Environ. Microbiol.">
        <title>Fungal ecological strategies reflected in gene transcription - a case study of two litter decomposers.</title>
        <authorList>
            <person name="Barbi F."/>
            <person name="Kohler A."/>
            <person name="Barry K."/>
            <person name="Baskaran P."/>
            <person name="Daum C."/>
            <person name="Fauchery L."/>
            <person name="Ihrmark K."/>
            <person name="Kuo A."/>
            <person name="LaButti K."/>
            <person name="Lipzen A."/>
            <person name="Morin E."/>
            <person name="Grigoriev I.V."/>
            <person name="Henrissat B."/>
            <person name="Lindahl B."/>
            <person name="Martin F."/>
        </authorList>
    </citation>
    <scope>NUCLEOTIDE SEQUENCE</scope>
    <source>
        <strain evidence="9">JB14</strain>
    </source>
</reference>
<feature type="transmembrane region" description="Helical" evidence="7">
    <location>
        <begin position="391"/>
        <end position="411"/>
    </location>
</feature>
<dbReference type="PROSITE" id="PS50850">
    <property type="entry name" value="MFS"/>
    <property type="match status" value="1"/>
</dbReference>